<feature type="domain" description="Mannose-1-phosphate guanyltransferase C-terminal" evidence="7">
    <location>
        <begin position="299"/>
        <end position="414"/>
    </location>
</feature>
<proteinExistence type="inferred from homology"/>
<dbReference type="PANTHER" id="PTHR22572">
    <property type="entry name" value="SUGAR-1-PHOSPHATE GUANYL TRANSFERASE"/>
    <property type="match status" value="1"/>
</dbReference>
<dbReference type="Pfam" id="PF25087">
    <property type="entry name" value="GMPPB_C"/>
    <property type="match status" value="1"/>
</dbReference>
<dbReference type="EC" id="2.7.7.13" evidence="3"/>
<evidence type="ECO:0000256" key="3">
    <source>
        <dbReference type="ARBA" id="ARBA00012387"/>
    </source>
</evidence>
<dbReference type="CDD" id="cd06428">
    <property type="entry name" value="M1P_guanylylT_A_like_N"/>
    <property type="match status" value="1"/>
</dbReference>
<dbReference type="Pfam" id="PF00483">
    <property type="entry name" value="NTP_transferase"/>
    <property type="match status" value="1"/>
</dbReference>
<evidence type="ECO:0000259" key="7">
    <source>
        <dbReference type="Pfam" id="PF25087"/>
    </source>
</evidence>
<dbReference type="Gene3D" id="3.90.550.10">
    <property type="entry name" value="Spore Coat Polysaccharide Biosynthesis Protein SpsA, Chain A"/>
    <property type="match status" value="1"/>
</dbReference>
<dbReference type="GO" id="GO:0004475">
    <property type="term" value="F:mannose-1-phosphate guanylyltransferase (GTP) activity"/>
    <property type="evidence" value="ECO:0007669"/>
    <property type="project" value="UniProtKB-EC"/>
</dbReference>
<comment type="similarity">
    <text evidence="2">Belongs to the transferase hexapeptide repeat family.</text>
</comment>
<evidence type="ECO:0000313" key="9">
    <source>
        <dbReference type="Proteomes" id="UP000237144"/>
    </source>
</evidence>
<evidence type="ECO:0000256" key="2">
    <source>
        <dbReference type="ARBA" id="ARBA00007274"/>
    </source>
</evidence>
<dbReference type="InterPro" id="IPR018357">
    <property type="entry name" value="Hexapep_transf_CS"/>
</dbReference>
<dbReference type="InterPro" id="IPR005835">
    <property type="entry name" value="NTP_transferase_dom"/>
</dbReference>
<dbReference type="InterPro" id="IPR050486">
    <property type="entry name" value="Mannose-1P_guanyltransferase"/>
</dbReference>
<sequence length="417" mass="45847">MATPSAKAVILIGGPSKGTRFRPLSLDLPKPLFSVGGRPIIWHSLVALSHVPELSEVLLIGFYDEAVINPFIKEAARDFPNLTIRYLREYQALGTAGGLYHYRDVILKGNPDQIFVLHSDIVCDWPLQQLQKFHASHRGAGTMMAVKVPREEAQKFGCVVIDSDSNQVRHWVERPEEFLSDDVNAGLYIFDSAQIFSVIRDSMDLKLKRAADDPEATSDEQLRLEQDVLSPLAHTGKLFAYRSTSPWVQIKSAASAIPANALILASYKTTNPSLLRRRSPTILAKSRSDYSKARKGPEIVEPCFIHESAEIDDSAKIGPNVSIGANVKIGFGARVKEAILLDNAVLDKNTVVLYSIIGENCKLAPWARVEGAPLVGDKQSIAILGKEVAVLKETHIRSCIVLPNKVLSKSAKNEVLL</sequence>
<organism evidence="8 9">
    <name type="scientific">Rhodotorula taiwanensis</name>
    <dbReference type="NCBI Taxonomy" id="741276"/>
    <lineage>
        <taxon>Eukaryota</taxon>
        <taxon>Fungi</taxon>
        <taxon>Dikarya</taxon>
        <taxon>Basidiomycota</taxon>
        <taxon>Pucciniomycotina</taxon>
        <taxon>Microbotryomycetes</taxon>
        <taxon>Sporidiobolales</taxon>
        <taxon>Sporidiobolaceae</taxon>
        <taxon>Rhodotorula</taxon>
    </lineage>
</organism>
<dbReference type="STRING" id="741276.A0A2S5BFE5"/>
<name>A0A2S5BFE5_9BASI</name>
<evidence type="ECO:0000313" key="8">
    <source>
        <dbReference type="EMBL" id="POY75481.1"/>
    </source>
</evidence>
<dbReference type="PROSITE" id="PS00101">
    <property type="entry name" value="HEXAPEP_TRANSFERASES"/>
    <property type="match status" value="1"/>
</dbReference>
<dbReference type="InterPro" id="IPR056729">
    <property type="entry name" value="GMPPB_C"/>
</dbReference>
<keyword evidence="9" id="KW-1185">Reference proteome</keyword>
<accession>A0A2S5BFE5</accession>
<comment type="catalytic activity">
    <reaction evidence="5">
        <text>alpha-D-mannose 1-phosphate + GTP + H(+) = GDP-alpha-D-mannose + diphosphate</text>
        <dbReference type="Rhea" id="RHEA:15229"/>
        <dbReference type="ChEBI" id="CHEBI:15378"/>
        <dbReference type="ChEBI" id="CHEBI:33019"/>
        <dbReference type="ChEBI" id="CHEBI:37565"/>
        <dbReference type="ChEBI" id="CHEBI:57527"/>
        <dbReference type="ChEBI" id="CHEBI:58409"/>
        <dbReference type="EC" id="2.7.7.13"/>
    </reaction>
</comment>
<evidence type="ECO:0000256" key="4">
    <source>
        <dbReference type="ARBA" id="ARBA00022679"/>
    </source>
</evidence>
<protein>
    <recommendedName>
        <fullName evidence="3">mannose-1-phosphate guanylyltransferase</fullName>
        <ecNumber evidence="3">2.7.7.13</ecNumber>
    </recommendedName>
</protein>
<dbReference type="InterPro" id="IPR029044">
    <property type="entry name" value="Nucleotide-diphossugar_trans"/>
</dbReference>
<gene>
    <name evidence="8" type="ORF">BMF94_1383</name>
</gene>
<dbReference type="SUPFAM" id="SSF53448">
    <property type="entry name" value="Nucleotide-diphospho-sugar transferases"/>
    <property type="match status" value="1"/>
</dbReference>
<dbReference type="SUPFAM" id="SSF51161">
    <property type="entry name" value="Trimeric LpxA-like enzymes"/>
    <property type="match status" value="1"/>
</dbReference>
<dbReference type="OrthoDB" id="285674at2759"/>
<feature type="domain" description="Nucleotidyl transferase" evidence="6">
    <location>
        <begin position="7"/>
        <end position="197"/>
    </location>
</feature>
<dbReference type="InterPro" id="IPR011004">
    <property type="entry name" value="Trimer_LpxA-like_sf"/>
</dbReference>
<evidence type="ECO:0000256" key="1">
    <source>
        <dbReference type="ARBA" id="ARBA00004823"/>
    </source>
</evidence>
<dbReference type="Proteomes" id="UP000237144">
    <property type="component" value="Unassembled WGS sequence"/>
</dbReference>
<comment type="pathway">
    <text evidence="1">Nucleotide-sugar biosynthesis; GDP-alpha-D-mannose biosynthesis; GDP-alpha-D-mannose from alpha-D-mannose 1-phosphate (GTP route): step 1/1.</text>
</comment>
<evidence type="ECO:0000259" key="6">
    <source>
        <dbReference type="Pfam" id="PF00483"/>
    </source>
</evidence>
<evidence type="ECO:0000256" key="5">
    <source>
        <dbReference type="ARBA" id="ARBA00047343"/>
    </source>
</evidence>
<dbReference type="AlphaFoldDB" id="A0A2S5BFE5"/>
<comment type="caution">
    <text evidence="8">The sequence shown here is derived from an EMBL/GenBank/DDBJ whole genome shotgun (WGS) entry which is preliminary data.</text>
</comment>
<dbReference type="Gene3D" id="2.160.10.10">
    <property type="entry name" value="Hexapeptide repeat proteins"/>
    <property type="match status" value="1"/>
</dbReference>
<keyword evidence="4" id="KW-0808">Transferase</keyword>
<dbReference type="EMBL" id="PJQD01000014">
    <property type="protein sequence ID" value="POY75481.1"/>
    <property type="molecule type" value="Genomic_DNA"/>
</dbReference>
<reference evidence="8 9" key="1">
    <citation type="journal article" date="2018" name="Front. Microbiol.">
        <title>Prospects for Fungal Bioremediation of Acidic Radioactive Waste Sites: Characterization and Genome Sequence of Rhodotorula taiwanensis MD1149.</title>
        <authorList>
            <person name="Tkavc R."/>
            <person name="Matrosova V.Y."/>
            <person name="Grichenko O.E."/>
            <person name="Gostincar C."/>
            <person name="Volpe R.P."/>
            <person name="Klimenkova P."/>
            <person name="Gaidamakova E.K."/>
            <person name="Zhou C.E."/>
            <person name="Stewart B.J."/>
            <person name="Lyman M.G."/>
            <person name="Malfatti S.A."/>
            <person name="Rubinfeld B."/>
            <person name="Courtot M."/>
            <person name="Singh J."/>
            <person name="Dalgard C.L."/>
            <person name="Hamilton T."/>
            <person name="Frey K.G."/>
            <person name="Gunde-Cimerman N."/>
            <person name="Dugan L."/>
            <person name="Daly M.J."/>
        </authorList>
    </citation>
    <scope>NUCLEOTIDE SEQUENCE [LARGE SCALE GENOMIC DNA]</scope>
    <source>
        <strain evidence="8 9">MD1149</strain>
    </source>
</reference>